<accession>A0A8S5R052</accession>
<dbReference type="EMBL" id="BK015776">
    <property type="protein sequence ID" value="DAE24546.1"/>
    <property type="molecule type" value="Genomic_DNA"/>
</dbReference>
<name>A0A8S5R052_9CAUD</name>
<organism evidence="1">
    <name type="scientific">Siphoviridae sp. ctyvQ1</name>
    <dbReference type="NCBI Taxonomy" id="2826525"/>
    <lineage>
        <taxon>Viruses</taxon>
        <taxon>Duplodnaviria</taxon>
        <taxon>Heunggongvirae</taxon>
        <taxon>Uroviricota</taxon>
        <taxon>Caudoviricetes</taxon>
    </lineage>
</organism>
<reference evidence="1" key="1">
    <citation type="journal article" date="2021" name="Proc. Natl. Acad. Sci. U.S.A.">
        <title>A Catalog of Tens of Thousands of Viruses from Human Metagenomes Reveals Hidden Associations with Chronic Diseases.</title>
        <authorList>
            <person name="Tisza M.J."/>
            <person name="Buck C.B."/>
        </authorList>
    </citation>
    <scope>NUCLEOTIDE SEQUENCE</scope>
    <source>
        <strain evidence="1">CtyvQ1</strain>
    </source>
</reference>
<protein>
    <submittedName>
        <fullName evidence="1">Uncharacterized protein</fullName>
    </submittedName>
</protein>
<sequence>MAYDVSKKINVGLAKIYVQLADSLYLRKIDAQKEYLSLSGGTLTGDTTLDNSSLYLKKNSNVSKFSQNSNNNLDIYSDKNIQFSTNGSTYFVANPSYISLENKHNNVSVELVNEDGSGSPYGGLTVYSTKNGAPEMTSAISSGYMNGTPYQDFTVEDGGLFSWNVVDGDDINGVAKIDKNGLTLSNPDSTSGKFSMLKFESGNNGFVSIFSPEENTLTLSASDCIMLNNNFGVSDTAIMLYQENKIHFDGGHDNGVVMYSKTGSHELSIDLDDKHFVINKDGFSGNANTATSTLKLSQERTVNGGTDIMLNYKYDGSNDSEAEVGFYACNAKVGNRNNYPYHRIARIDLTSENYKDWSTTLYISQGYLGGGFGICRIAMRTNGTGARSGVEVKWLARNNLSTDFVQIAVDDTINATYADVFVKIESSYASTTIRAFASESRGFIKRTWVLVDSEEVDNTTEGAKENSVECYKSISEAGNELHNAQYTAIITGSDTIAERANRDSNGQTIVSTYIANIESSSANTIKITYGDGHSSTVSIQ</sequence>
<proteinExistence type="predicted"/>
<evidence type="ECO:0000313" key="1">
    <source>
        <dbReference type="EMBL" id="DAE24546.1"/>
    </source>
</evidence>